<comment type="caution">
    <text evidence="1">The sequence shown here is derived from an EMBL/GenBank/DDBJ whole genome shotgun (WGS) entry which is preliminary data.</text>
</comment>
<sequence length="289" mass="32677">MHEPMPLVLLTSDDHALQQAVRRGELVRVTRGIAVDARAWQTASVRERQRVGLEAVMTTVGEWRVLSHRSAALLWDLPDVDRPDRRVHVTDPLLGTTHSGRRVVRHAAGLGADEVTTFDGRRVTTLLRTVVDIVRSTSYENGVAVFDHVLHRHLLDVDELRRAFAAWPTPRGMTRARRALRFADGRAESPGESVSRVRIDEDGFPPPVLQQAFGPFRVDFWWPRAGVVGEFDGLEKYDGPEAVRREKSREHELLLRPEVRRVVRWGWSEVRTPGRLQTVLRTAGLPTGA</sequence>
<evidence type="ECO:0000313" key="1">
    <source>
        <dbReference type="EMBL" id="KTR52404.1"/>
    </source>
</evidence>
<dbReference type="SUPFAM" id="SSF159234">
    <property type="entry name" value="FomD-like"/>
    <property type="match status" value="1"/>
</dbReference>
<accession>A0A147DRP1</accession>
<gene>
    <name evidence="1" type="ORF">NS359_06480</name>
</gene>
<dbReference type="InterPro" id="IPR035930">
    <property type="entry name" value="FomD-like_sf"/>
</dbReference>
<evidence type="ECO:0000313" key="2">
    <source>
        <dbReference type="Proteomes" id="UP000072763"/>
    </source>
</evidence>
<reference evidence="1 2" key="1">
    <citation type="journal article" date="2016" name="Front. Microbiol.">
        <title>Genomic Resource of Rice Seed Associated Bacteria.</title>
        <authorList>
            <person name="Midha S."/>
            <person name="Bansal K."/>
            <person name="Sharma S."/>
            <person name="Kumar N."/>
            <person name="Patil P.P."/>
            <person name="Chaudhry V."/>
            <person name="Patil P.B."/>
        </authorList>
    </citation>
    <scope>NUCLEOTIDE SEQUENCE [LARGE SCALE GENOMIC DNA]</scope>
    <source>
        <strain evidence="1 2">NS359</strain>
    </source>
</reference>
<protein>
    <recommendedName>
        <fullName evidence="3">Transcriptional regulator, AbiEi antitoxin, Type IV TA system</fullName>
    </recommendedName>
</protein>
<proteinExistence type="predicted"/>
<dbReference type="AlphaFoldDB" id="A0A147DRP1"/>
<organism evidence="1 2">
    <name type="scientific">Curtobacterium oceanosedimentum</name>
    <dbReference type="NCBI Taxonomy" id="465820"/>
    <lineage>
        <taxon>Bacteria</taxon>
        <taxon>Bacillati</taxon>
        <taxon>Actinomycetota</taxon>
        <taxon>Actinomycetes</taxon>
        <taxon>Micrococcales</taxon>
        <taxon>Microbacteriaceae</taxon>
        <taxon>Curtobacterium</taxon>
    </lineage>
</organism>
<dbReference type="EMBL" id="LDRC01000031">
    <property type="protein sequence ID" value="KTR52404.1"/>
    <property type="molecule type" value="Genomic_DNA"/>
</dbReference>
<name>A0A147DRP1_9MICO</name>
<dbReference type="Proteomes" id="UP000072763">
    <property type="component" value="Unassembled WGS sequence"/>
</dbReference>
<evidence type="ECO:0008006" key="3">
    <source>
        <dbReference type="Google" id="ProtNLM"/>
    </source>
</evidence>
<dbReference type="PATRIC" id="fig|465820.4.peg.1371"/>
<dbReference type="STRING" id="465820.NS263_01700"/>